<feature type="domain" description="F-box" evidence="2">
    <location>
        <begin position="5"/>
        <end position="53"/>
    </location>
</feature>
<dbReference type="Gene3D" id="1.20.1280.50">
    <property type="match status" value="1"/>
</dbReference>
<protein>
    <recommendedName>
        <fullName evidence="2">F-box domain-containing protein</fullName>
    </recommendedName>
</protein>
<dbReference type="PROSITE" id="PS50181">
    <property type="entry name" value="FBOX"/>
    <property type="match status" value="1"/>
</dbReference>
<organism evidence="3 4">
    <name type="scientific">Schizopora paradoxa</name>
    <dbReference type="NCBI Taxonomy" id="27342"/>
    <lineage>
        <taxon>Eukaryota</taxon>
        <taxon>Fungi</taxon>
        <taxon>Dikarya</taxon>
        <taxon>Basidiomycota</taxon>
        <taxon>Agaricomycotina</taxon>
        <taxon>Agaricomycetes</taxon>
        <taxon>Hymenochaetales</taxon>
        <taxon>Schizoporaceae</taxon>
        <taxon>Schizopora</taxon>
    </lineage>
</organism>
<dbReference type="EMBL" id="KQ085884">
    <property type="protein sequence ID" value="KLO19939.1"/>
    <property type="molecule type" value="Genomic_DNA"/>
</dbReference>
<dbReference type="Pfam" id="PF00646">
    <property type="entry name" value="F-box"/>
    <property type="match status" value="1"/>
</dbReference>
<dbReference type="InterPro" id="IPR036047">
    <property type="entry name" value="F-box-like_dom_sf"/>
</dbReference>
<evidence type="ECO:0000313" key="3">
    <source>
        <dbReference type="EMBL" id="KLO19939.1"/>
    </source>
</evidence>
<name>A0A0H2S7M7_9AGAM</name>
<sequence>MTNAAISFDSLPVELVADILGVVDLKSLIILSCLSRRLRQICADPALNPWRGPILRNLRSEGAVYEDAFRNLSVFSTVPRNNWIEILSIARAEYLLFQASLPVLSESDWQVCFRRRFLPDWARWKGEGRWKELFLKMLYKVVHRMSISCTAEEAWTKFIVLNRNGSANLLSSTSRSFNPLVLFNEMKIQNNLAHLETRIRVVVEFADVRIIALGVLNNPRSPLSINNNARAFLHPPGLRRDDEQDDSGSASTGVLEDELASKLANMNLSGLDDHVYEPLSYPLPSTSFANYPFFTPGGKDKRWSGSGTLEEQGRHWVGGMLLTAQLISENTRHHAIQQEHDIVNGPGLSSYASFTWVDLEAIAPWMSDLITKRIDGQGLGH</sequence>
<dbReference type="SUPFAM" id="SSF81383">
    <property type="entry name" value="F-box domain"/>
    <property type="match status" value="1"/>
</dbReference>
<feature type="region of interest" description="Disordered" evidence="1">
    <location>
        <begin position="234"/>
        <end position="253"/>
    </location>
</feature>
<gene>
    <name evidence="3" type="ORF">SCHPADRAFT_817392</name>
</gene>
<evidence type="ECO:0000256" key="1">
    <source>
        <dbReference type="SAM" id="MobiDB-lite"/>
    </source>
</evidence>
<dbReference type="OrthoDB" id="2532648at2759"/>
<evidence type="ECO:0000313" key="4">
    <source>
        <dbReference type="Proteomes" id="UP000053477"/>
    </source>
</evidence>
<dbReference type="InterPro" id="IPR001810">
    <property type="entry name" value="F-box_dom"/>
</dbReference>
<keyword evidence="4" id="KW-1185">Reference proteome</keyword>
<proteinExistence type="predicted"/>
<dbReference type="Proteomes" id="UP000053477">
    <property type="component" value="Unassembled WGS sequence"/>
</dbReference>
<dbReference type="InParanoid" id="A0A0H2S7M7"/>
<dbReference type="STRING" id="27342.A0A0H2S7M7"/>
<dbReference type="AlphaFoldDB" id="A0A0H2S7M7"/>
<evidence type="ECO:0000259" key="2">
    <source>
        <dbReference type="PROSITE" id="PS50181"/>
    </source>
</evidence>
<reference evidence="3 4" key="1">
    <citation type="submission" date="2015-04" db="EMBL/GenBank/DDBJ databases">
        <title>Complete genome sequence of Schizopora paradoxa KUC8140, a cosmopolitan wood degrader in East Asia.</title>
        <authorList>
            <consortium name="DOE Joint Genome Institute"/>
            <person name="Min B."/>
            <person name="Park H."/>
            <person name="Jang Y."/>
            <person name="Kim J.-J."/>
            <person name="Kim K.H."/>
            <person name="Pangilinan J."/>
            <person name="Lipzen A."/>
            <person name="Riley R."/>
            <person name="Grigoriev I.V."/>
            <person name="Spatafora J.W."/>
            <person name="Choi I.-G."/>
        </authorList>
    </citation>
    <scope>NUCLEOTIDE SEQUENCE [LARGE SCALE GENOMIC DNA]</scope>
    <source>
        <strain evidence="3 4">KUC8140</strain>
    </source>
</reference>
<accession>A0A0H2S7M7</accession>